<evidence type="ECO:0000313" key="2">
    <source>
        <dbReference type="Proteomes" id="UP000188354"/>
    </source>
</evidence>
<keyword evidence="2" id="KW-1185">Reference proteome</keyword>
<accession>A0A1J7G5B6</accession>
<dbReference type="Proteomes" id="UP000188354">
    <property type="component" value="Unassembled WGS sequence"/>
</dbReference>
<organism evidence="1 2">
    <name type="scientific">Lupinus angustifolius</name>
    <name type="common">Narrow-leaved blue lupine</name>
    <dbReference type="NCBI Taxonomy" id="3871"/>
    <lineage>
        <taxon>Eukaryota</taxon>
        <taxon>Viridiplantae</taxon>
        <taxon>Streptophyta</taxon>
        <taxon>Embryophyta</taxon>
        <taxon>Tracheophyta</taxon>
        <taxon>Spermatophyta</taxon>
        <taxon>Magnoliopsida</taxon>
        <taxon>eudicotyledons</taxon>
        <taxon>Gunneridae</taxon>
        <taxon>Pentapetalae</taxon>
        <taxon>rosids</taxon>
        <taxon>fabids</taxon>
        <taxon>Fabales</taxon>
        <taxon>Fabaceae</taxon>
        <taxon>Papilionoideae</taxon>
        <taxon>50 kb inversion clade</taxon>
        <taxon>genistoids sensu lato</taxon>
        <taxon>core genistoids</taxon>
        <taxon>Genisteae</taxon>
        <taxon>Lupinus</taxon>
    </lineage>
</organism>
<protein>
    <submittedName>
        <fullName evidence="1">Uncharacterized protein</fullName>
    </submittedName>
</protein>
<dbReference type="EMBL" id="KV862283">
    <property type="protein sequence ID" value="OIV89521.1"/>
    <property type="molecule type" value="Genomic_DNA"/>
</dbReference>
<sequence>MITTSSSIHGRDIGYPCSKLTIVIFTTPNRLISESCLHQDILTSLFSATGDS</sequence>
<dbReference type="AlphaFoldDB" id="A0A1J7G5B6"/>
<dbReference type="Gramene" id="OIV89521">
    <property type="protein sequence ID" value="OIV89521"/>
    <property type="gene ID" value="TanjilG_20306"/>
</dbReference>
<reference evidence="1 2" key="1">
    <citation type="journal article" date="2017" name="Plant Biotechnol. J.">
        <title>A comprehensive draft genome sequence for lupin (Lupinus angustifolius), an emerging health food: insights into plant-microbe interactions and legume evolution.</title>
        <authorList>
            <person name="Hane J.K."/>
            <person name="Ming Y."/>
            <person name="Kamphuis L.G."/>
            <person name="Nelson M.N."/>
            <person name="Garg G."/>
            <person name="Atkins C.A."/>
            <person name="Bayer P.E."/>
            <person name="Bravo A."/>
            <person name="Bringans S."/>
            <person name="Cannon S."/>
            <person name="Edwards D."/>
            <person name="Foley R."/>
            <person name="Gao L.L."/>
            <person name="Harrison M.J."/>
            <person name="Huang W."/>
            <person name="Hurgobin B."/>
            <person name="Li S."/>
            <person name="Liu C.W."/>
            <person name="McGrath A."/>
            <person name="Morahan G."/>
            <person name="Murray J."/>
            <person name="Weller J."/>
            <person name="Jian J."/>
            <person name="Singh K.B."/>
        </authorList>
    </citation>
    <scope>NUCLEOTIDE SEQUENCE [LARGE SCALE GENOMIC DNA]</scope>
    <source>
        <strain evidence="2">cv. Tanjil</strain>
        <tissue evidence="1">Whole plant</tissue>
    </source>
</reference>
<name>A0A1J7G5B6_LUPAN</name>
<gene>
    <name evidence="1" type="ORF">TanjilG_20306</name>
</gene>
<evidence type="ECO:0000313" key="1">
    <source>
        <dbReference type="EMBL" id="OIV89521.1"/>
    </source>
</evidence>
<proteinExistence type="predicted"/>